<gene>
    <name evidence="2" type="ORF">C4A77_04340</name>
</gene>
<feature type="region of interest" description="Disordered" evidence="1">
    <location>
        <begin position="141"/>
        <end position="175"/>
    </location>
</feature>
<dbReference type="AlphaFoldDB" id="A0AAP8QGI1"/>
<dbReference type="Proteomes" id="UP000239759">
    <property type="component" value="Unassembled WGS sequence"/>
</dbReference>
<proteinExistence type="predicted"/>
<evidence type="ECO:0000256" key="1">
    <source>
        <dbReference type="SAM" id="MobiDB-lite"/>
    </source>
</evidence>
<comment type="caution">
    <text evidence="2">The sequence shown here is derived from an EMBL/GenBank/DDBJ whole genome shotgun (WGS) entry which is preliminary data.</text>
</comment>
<sequence length="286" mass="33074">MYYKYKNMIFLLYKSVFSEVSGVDVSTMKNMERFSNFAKKEHLRQAIAVHLKQTSERLTPSTLKVLDVLRMRAMKVFGVAYLKIETIMKLTKVSRASVERGIRKLEQLGIIKRVTTARKTGLQGANMFVFLPSNDGVGMKGLDDGKKPTVSSSEADKGKSNTGVFNTPKNKKEKNKDNVKVTRLEKDFTAIPSYIPKEFVKAIKPAFSCGAVIKQFWSRVVMFKRVTGWERNENVIPVALDAWEYTKNEYKRDQKEWGLDRFLKCFYGTMKRIEEKRIKEMVDEWT</sequence>
<dbReference type="EMBL" id="PRKQ01000003">
    <property type="protein sequence ID" value="PPB10862.1"/>
    <property type="molecule type" value="Genomic_DNA"/>
</dbReference>
<name>A0AAP8QGI1_BRELA</name>
<reference evidence="2 3" key="1">
    <citation type="submission" date="2018-02" db="EMBL/GenBank/DDBJ databases">
        <title>Comparative analysis of genomes of three Brevibacillus laterosporus strains producers of potent antimicrobials isolated from silage.</title>
        <authorList>
            <person name="Kojic M."/>
            <person name="Miljkovic M."/>
            <person name="Studholme D."/>
            <person name="Filipic B."/>
        </authorList>
    </citation>
    <scope>NUCLEOTIDE SEQUENCE [LARGE SCALE GENOMIC DNA]</scope>
    <source>
        <strain evidence="2 3">BGSP11</strain>
    </source>
</reference>
<dbReference type="InterPro" id="IPR036390">
    <property type="entry name" value="WH_DNA-bd_sf"/>
</dbReference>
<evidence type="ECO:0000313" key="2">
    <source>
        <dbReference type="EMBL" id="PPB10862.1"/>
    </source>
</evidence>
<dbReference type="InterPro" id="IPR036388">
    <property type="entry name" value="WH-like_DNA-bd_sf"/>
</dbReference>
<evidence type="ECO:0008006" key="4">
    <source>
        <dbReference type="Google" id="ProtNLM"/>
    </source>
</evidence>
<protein>
    <recommendedName>
        <fullName evidence="4">Helix-turn-helix domain-containing protein</fullName>
    </recommendedName>
</protein>
<dbReference type="Gene3D" id="1.10.10.10">
    <property type="entry name" value="Winged helix-like DNA-binding domain superfamily/Winged helix DNA-binding domain"/>
    <property type="match status" value="1"/>
</dbReference>
<evidence type="ECO:0000313" key="3">
    <source>
        <dbReference type="Proteomes" id="UP000239759"/>
    </source>
</evidence>
<accession>A0AAP8QGI1</accession>
<organism evidence="2 3">
    <name type="scientific">Brevibacillus laterosporus</name>
    <name type="common">Bacillus laterosporus</name>
    <dbReference type="NCBI Taxonomy" id="1465"/>
    <lineage>
        <taxon>Bacteria</taxon>
        <taxon>Bacillati</taxon>
        <taxon>Bacillota</taxon>
        <taxon>Bacilli</taxon>
        <taxon>Bacillales</taxon>
        <taxon>Paenibacillaceae</taxon>
        <taxon>Brevibacillus</taxon>
    </lineage>
</organism>
<dbReference type="Pfam" id="PF13730">
    <property type="entry name" value="HTH_36"/>
    <property type="match status" value="1"/>
</dbReference>
<dbReference type="SUPFAM" id="SSF46785">
    <property type="entry name" value="Winged helix' DNA-binding domain"/>
    <property type="match status" value="1"/>
</dbReference>